<protein>
    <submittedName>
        <fullName evidence="1">Uncharacterized protein</fullName>
    </submittedName>
</protein>
<proteinExistence type="predicted"/>
<keyword evidence="2" id="KW-1185">Reference proteome</keyword>
<reference evidence="2" key="1">
    <citation type="submission" date="2018-02" db="EMBL/GenBank/DDBJ databases">
        <authorList>
            <person name="Seth-Smith MB H."/>
            <person name="Seth-Smith H."/>
        </authorList>
    </citation>
    <scope>NUCLEOTIDE SEQUENCE [LARGE SCALE GENOMIC DNA]</scope>
</reference>
<dbReference type="KEGG" id="mbai:MB901379_00011"/>
<organism evidence="1 2">
    <name type="scientific">Mycobacterium basiliense</name>
    <dbReference type="NCBI Taxonomy" id="2094119"/>
    <lineage>
        <taxon>Bacteria</taxon>
        <taxon>Bacillati</taxon>
        <taxon>Actinomycetota</taxon>
        <taxon>Actinomycetes</taxon>
        <taxon>Mycobacteriales</taxon>
        <taxon>Mycobacteriaceae</taxon>
        <taxon>Mycobacterium</taxon>
    </lineage>
</organism>
<evidence type="ECO:0000313" key="2">
    <source>
        <dbReference type="Proteomes" id="UP000269998"/>
    </source>
</evidence>
<dbReference type="RefSeq" id="WP_158014749.1">
    <property type="nucleotide sequence ID" value="NZ_CBCSKE010000025.1"/>
</dbReference>
<sequence length="130" mass="14308">MPWFSDDDSGRGDGSLGPGVCVPGLYARIREHERVPDPDPRWRYTAAGQRGEPCPDEWLVRSKLLPALERGEPVKLPGWCHHLGRPGFADLGEALPGLAQTIRGMQGEHGKWVLLIAHADDTLVPVTKSR</sequence>
<accession>A0A3S4FMG0</accession>
<gene>
    <name evidence="1" type="ORF">MB901379_00011</name>
</gene>
<dbReference type="AlphaFoldDB" id="A0A3S4FMG0"/>
<evidence type="ECO:0000313" key="1">
    <source>
        <dbReference type="EMBL" id="VDM86494.1"/>
    </source>
</evidence>
<dbReference type="Proteomes" id="UP000269998">
    <property type="component" value="Chromosome"/>
</dbReference>
<dbReference type="EMBL" id="LR130759">
    <property type="protein sequence ID" value="VDM86494.1"/>
    <property type="molecule type" value="Genomic_DNA"/>
</dbReference>
<name>A0A3S4FMG0_9MYCO</name>